<dbReference type="EC" id="2.5.1.-" evidence="3"/>
<organism evidence="6 7">
    <name type="scientific">Brucella gallinifaecis</name>
    <dbReference type="NCBI Taxonomy" id="215590"/>
    <lineage>
        <taxon>Bacteria</taxon>
        <taxon>Pseudomonadati</taxon>
        <taxon>Pseudomonadota</taxon>
        <taxon>Alphaproteobacteria</taxon>
        <taxon>Hyphomicrobiales</taxon>
        <taxon>Brucellaceae</taxon>
        <taxon>Brucella/Ochrobactrum group</taxon>
        <taxon>Brucella</taxon>
    </lineage>
</organism>
<dbReference type="InterPro" id="IPR015424">
    <property type="entry name" value="PyrdxlP-dep_Trfase"/>
</dbReference>
<comment type="similarity">
    <text evidence="3">Belongs to the trans-sulfuration enzymes family. MetZ subfamily.</text>
</comment>
<dbReference type="GO" id="GO:0019346">
    <property type="term" value="P:transsulfuration"/>
    <property type="evidence" value="ECO:0007669"/>
    <property type="project" value="InterPro"/>
</dbReference>
<evidence type="ECO:0000256" key="2">
    <source>
        <dbReference type="ARBA" id="ARBA00022898"/>
    </source>
</evidence>
<dbReference type="InterPro" id="IPR015422">
    <property type="entry name" value="PyrdxlP-dep_Trfase_small"/>
</dbReference>
<keyword evidence="7" id="KW-1185">Reference proteome</keyword>
<reference evidence="6 7" key="1">
    <citation type="journal article" date="2003" name="Int. J. Syst. Evol. Microbiol.">
        <title>Towards a standardized format for the description of a novel species (of an established genus): Ochrobactrum gallinifaecis sp. nov.</title>
        <authorList>
            <person name="Kampfer P."/>
            <person name="Buczolits S."/>
            <person name="Albrecht A."/>
            <person name="Busse H.J."/>
            <person name="Stackebrandt E."/>
        </authorList>
    </citation>
    <scope>NUCLEOTIDE SEQUENCE [LARGE SCALE GENOMIC DNA]</scope>
    <source>
        <strain evidence="6 7">ISO 196</strain>
    </source>
</reference>
<dbReference type="CDD" id="cd00614">
    <property type="entry name" value="CGS_like"/>
    <property type="match status" value="1"/>
</dbReference>
<dbReference type="SUPFAM" id="SSF53383">
    <property type="entry name" value="PLP-dependent transferases"/>
    <property type="match status" value="1"/>
</dbReference>
<dbReference type="EMBL" id="VEWJ01000003">
    <property type="protein sequence ID" value="TPF76265.1"/>
    <property type="molecule type" value="Genomic_DNA"/>
</dbReference>
<evidence type="ECO:0000256" key="1">
    <source>
        <dbReference type="ARBA" id="ARBA00001933"/>
    </source>
</evidence>
<comment type="catalytic activity">
    <reaction evidence="3">
        <text>O-succinyl-L-homoserine + hydrogen sulfide = L-homocysteine + succinate</text>
        <dbReference type="Rhea" id="RHEA:27826"/>
        <dbReference type="ChEBI" id="CHEBI:29919"/>
        <dbReference type="ChEBI" id="CHEBI:30031"/>
        <dbReference type="ChEBI" id="CHEBI:57661"/>
        <dbReference type="ChEBI" id="CHEBI:58199"/>
    </reaction>
</comment>
<feature type="modified residue" description="N6-(pyridoxal phosphate)lysine" evidence="3 4">
    <location>
        <position position="211"/>
    </location>
</feature>
<keyword evidence="3" id="KW-0028">Amino-acid biosynthesis</keyword>
<evidence type="ECO:0000256" key="4">
    <source>
        <dbReference type="PIRSR" id="PIRSR001434-2"/>
    </source>
</evidence>
<dbReference type="PIRSF" id="PIRSF001434">
    <property type="entry name" value="CGS"/>
    <property type="match status" value="1"/>
</dbReference>
<dbReference type="FunFam" id="3.90.1150.10:FF:000033">
    <property type="entry name" value="Cystathionine gamma-synthase"/>
    <property type="match status" value="1"/>
</dbReference>
<dbReference type="NCBIfam" id="NF005696">
    <property type="entry name" value="PRK07504.1"/>
    <property type="match status" value="1"/>
</dbReference>
<dbReference type="InterPro" id="IPR006234">
    <property type="entry name" value="O-succ-hSer_sulfhydrylase"/>
</dbReference>
<dbReference type="UniPathway" id="UPA00051">
    <property type="reaction ID" value="UER00449"/>
</dbReference>
<comment type="cofactor">
    <cofactor evidence="1 3 5">
        <name>pyridoxal 5'-phosphate</name>
        <dbReference type="ChEBI" id="CHEBI:597326"/>
    </cofactor>
</comment>
<dbReference type="InterPro" id="IPR000277">
    <property type="entry name" value="Cys/Met-Metab_PyrdxlP-dep_enz"/>
</dbReference>
<dbReference type="RefSeq" id="WP_140904315.1">
    <property type="nucleotide sequence ID" value="NZ_JBHTMD010000007.1"/>
</dbReference>
<dbReference type="InterPro" id="IPR015421">
    <property type="entry name" value="PyrdxlP-dep_Trfase_major"/>
</dbReference>
<dbReference type="Gene3D" id="3.40.640.10">
    <property type="entry name" value="Type I PLP-dependent aspartate aminotransferase-like (Major domain)"/>
    <property type="match status" value="1"/>
</dbReference>
<comment type="function">
    <text evidence="3">Catalyzes the formation of L-homocysteine from O-succinyl-L-homoserine (OSHS) and hydrogen sulfide.</text>
</comment>
<dbReference type="PANTHER" id="PTHR11808:SF80">
    <property type="entry name" value="CYSTATHIONINE GAMMA-LYASE"/>
    <property type="match status" value="1"/>
</dbReference>
<protein>
    <recommendedName>
        <fullName evidence="3">O-succinylhomoserine sulfhydrylase</fullName>
        <shortName evidence="3">OSH sulfhydrylase</shortName>
        <shortName evidence="3">OSHS sulfhydrylase</shortName>
        <ecNumber evidence="3">2.5.1.-</ecNumber>
    </recommendedName>
</protein>
<dbReference type="FunFam" id="3.40.640.10:FF:000046">
    <property type="entry name" value="Cystathionine gamma-lyase"/>
    <property type="match status" value="1"/>
</dbReference>
<keyword evidence="3" id="KW-0486">Methionine biosynthesis</keyword>
<comment type="pathway">
    <text evidence="3">Amino-acid biosynthesis; L-methionine biosynthesis via de novo pathway; L-homocysteine from O-succinyl-L-homoserine: step 1/1.</text>
</comment>
<comment type="caution">
    <text evidence="6">The sequence shown here is derived from an EMBL/GenBank/DDBJ whole genome shotgun (WGS) entry which is preliminary data.</text>
</comment>
<proteinExistence type="inferred from homology"/>
<name>A0A502BPY1_9HYPH</name>
<evidence type="ECO:0000256" key="5">
    <source>
        <dbReference type="RuleBase" id="RU362118"/>
    </source>
</evidence>
<dbReference type="GO" id="GO:0016846">
    <property type="term" value="F:carbon-sulfur lyase activity"/>
    <property type="evidence" value="ECO:0007669"/>
    <property type="project" value="TreeGrafter"/>
</dbReference>
<accession>A0A502BPY1</accession>
<dbReference type="GO" id="GO:0071268">
    <property type="term" value="P:homocysteine biosynthetic process"/>
    <property type="evidence" value="ECO:0007669"/>
    <property type="project" value="InterPro"/>
</dbReference>
<dbReference type="HAMAP" id="MF_02056">
    <property type="entry name" value="MetZ"/>
    <property type="match status" value="1"/>
</dbReference>
<comment type="subunit">
    <text evidence="3">Homotetramer.</text>
</comment>
<evidence type="ECO:0000256" key="3">
    <source>
        <dbReference type="HAMAP-Rule" id="MF_02056"/>
    </source>
</evidence>
<dbReference type="Pfam" id="PF01053">
    <property type="entry name" value="Cys_Met_Meta_PP"/>
    <property type="match status" value="1"/>
</dbReference>
<sequence>MTNKTTRKFRPATQLVHAGSLRSDFAEFSEALYMTQGFLYPTAEAAEARFKGEDPGFIYSRYANPTTDMFEKRMCALEGAEEARAFTSGMAAVSAAILCQVQAGDHVISARAVFGSCRYIVETILPRYGVEVSIIDGSDIENWKAAVRPNTKVMFLESPSNPTLEIIDIAGVAQVANEAGAKLIVDNVFATPLFQKPLELGAHIVVYSTTKHIDGQGRCLGGIILSDKEWVEETLQAYYRHTGPGISPFNAWIMLKGLETLGVRVQQQTRSAAAIADALAGQAGVKRVIYPGRADHPQADIIARQMSGGSTLIALELEGGKEAAFKFENALEVFSLSNNLGDAKSIITHPATTTHQSLTDEARAELGISDGMLRVSVGLEDTDDLIEDVLEALKATR</sequence>
<gene>
    <name evidence="3" type="primary">metZ</name>
    <name evidence="6" type="ORF">FHY56_06335</name>
</gene>
<dbReference type="Gene3D" id="3.90.1150.10">
    <property type="entry name" value="Aspartate Aminotransferase, domain 1"/>
    <property type="match status" value="1"/>
</dbReference>
<dbReference type="GO" id="GO:0030170">
    <property type="term" value="F:pyridoxal phosphate binding"/>
    <property type="evidence" value="ECO:0007669"/>
    <property type="project" value="UniProtKB-UniRule"/>
</dbReference>
<evidence type="ECO:0000313" key="7">
    <source>
        <dbReference type="Proteomes" id="UP000315388"/>
    </source>
</evidence>
<dbReference type="PANTHER" id="PTHR11808">
    <property type="entry name" value="TRANS-SULFURATION ENZYME FAMILY MEMBER"/>
    <property type="match status" value="1"/>
</dbReference>
<dbReference type="NCBIfam" id="TIGR01325">
    <property type="entry name" value="O_suc_HS_sulf"/>
    <property type="match status" value="1"/>
</dbReference>
<keyword evidence="2 3" id="KW-0663">Pyridoxal phosphate</keyword>
<keyword evidence="3" id="KW-0808">Transferase</keyword>
<dbReference type="OrthoDB" id="9805807at2"/>
<dbReference type="AlphaFoldDB" id="A0A502BPY1"/>
<evidence type="ECO:0000313" key="6">
    <source>
        <dbReference type="EMBL" id="TPF76265.1"/>
    </source>
</evidence>
<dbReference type="Proteomes" id="UP000315388">
    <property type="component" value="Unassembled WGS sequence"/>
</dbReference>
<dbReference type="GO" id="GO:0016765">
    <property type="term" value="F:transferase activity, transferring alkyl or aryl (other than methyl) groups"/>
    <property type="evidence" value="ECO:0007669"/>
    <property type="project" value="UniProtKB-UniRule"/>
</dbReference>
<dbReference type="GO" id="GO:0005737">
    <property type="term" value="C:cytoplasm"/>
    <property type="evidence" value="ECO:0007669"/>
    <property type="project" value="TreeGrafter"/>
</dbReference>
<dbReference type="GO" id="GO:0071266">
    <property type="term" value="P:'de novo' L-methionine biosynthetic process"/>
    <property type="evidence" value="ECO:0007669"/>
    <property type="project" value="UniProtKB-UniRule"/>
</dbReference>